<feature type="binding site" description="covalent" evidence="15">
    <location>
        <position position="228"/>
    </location>
    <ligand>
        <name>heme c</name>
        <dbReference type="ChEBI" id="CHEBI:61717"/>
    </ligand>
</feature>
<comment type="function">
    <text evidence="1">Electron carrier protein. The oxidized form of the cytochrome c heme group can accept an electron from the heme group of the cytochrome c1 subunit of cytochrome reductase. Cytochrome c then transfers this electron to the cytochrome oxidase complex, the final protein carrier in the mitochondrial electron-transport chain.</text>
</comment>
<dbReference type="InterPro" id="IPR021157">
    <property type="entry name" value="Cyt_c1_TM_anchor_C"/>
</dbReference>
<reference evidence="17 18" key="1">
    <citation type="journal article" date="2010" name="Science">
        <title>Genomic comparison of the ants Camponotus floridanus and Harpegnathos saltator.</title>
        <authorList>
            <person name="Bonasio R."/>
            <person name="Zhang G."/>
            <person name="Ye C."/>
            <person name="Mutti N.S."/>
            <person name="Fang X."/>
            <person name="Qin N."/>
            <person name="Donahue G."/>
            <person name="Yang P."/>
            <person name="Li Q."/>
            <person name="Li C."/>
            <person name="Zhang P."/>
            <person name="Huang Z."/>
            <person name="Berger S.L."/>
            <person name="Reinberg D."/>
            <person name="Wang J."/>
            <person name="Liebig J."/>
        </authorList>
    </citation>
    <scope>NUCLEOTIDE SEQUENCE [LARGE SCALE GENOMIC DNA]</scope>
    <source>
        <strain evidence="17 18">R22 G/1</strain>
    </source>
</reference>
<evidence type="ECO:0000256" key="2">
    <source>
        <dbReference type="ARBA" id="ARBA00004273"/>
    </source>
</evidence>
<dbReference type="PANTHER" id="PTHR10266:SF3">
    <property type="entry name" value="CYTOCHROME C1, HEME PROTEIN, MITOCHONDRIAL"/>
    <property type="match status" value="1"/>
</dbReference>
<dbReference type="Proteomes" id="UP000008237">
    <property type="component" value="Unassembled WGS sequence"/>
</dbReference>
<evidence type="ECO:0000256" key="11">
    <source>
        <dbReference type="ARBA" id="ARBA00022989"/>
    </source>
</evidence>
<keyword evidence="13" id="KW-0496">Mitochondrion</keyword>
<dbReference type="SUPFAM" id="SSF46626">
    <property type="entry name" value="Cytochrome c"/>
    <property type="match status" value="1"/>
</dbReference>
<evidence type="ECO:0000256" key="7">
    <source>
        <dbReference type="ARBA" id="ARBA00022692"/>
    </source>
</evidence>
<comment type="subcellular location">
    <subcellularLocation>
        <location evidence="2">Mitochondrion inner membrane</location>
    </subcellularLocation>
</comment>
<evidence type="ECO:0000256" key="9">
    <source>
        <dbReference type="ARBA" id="ARBA00022792"/>
    </source>
</evidence>
<dbReference type="OrthoDB" id="5925at2759"/>
<dbReference type="PANTHER" id="PTHR10266">
    <property type="entry name" value="CYTOCHROME C1"/>
    <property type="match status" value="1"/>
</dbReference>
<dbReference type="GO" id="GO:0009055">
    <property type="term" value="F:electron transfer activity"/>
    <property type="evidence" value="ECO:0007669"/>
    <property type="project" value="InterPro"/>
</dbReference>
<evidence type="ECO:0000256" key="14">
    <source>
        <dbReference type="ARBA" id="ARBA00023136"/>
    </source>
</evidence>
<dbReference type="InterPro" id="IPR002326">
    <property type="entry name" value="Cyt_c1"/>
</dbReference>
<sequence length="367" mass="41426">MAVLLRRSSFPLRARRVGYHRRQSGGVYTWCDVSGRTKRGGGGILRTCLGAGATCGSLLYLLDRSVEAMSPVPRLPSYPWEFQGYLKSLDHSAVRRGWQVYMTACYSCHSLRYVRFMDLINVSHTENEVKDIAAEFEVQDGPDDEGNYYTRPGRTSDLIPPAFPNEQAAKAANLGMYPSDLTYFVHSKSNGTNYLFAFLTGWMEPPAGVAVTELQHFNVYFPGNVVSMPQVLFENILEYDDGTPATISQMAKDLVEFFTWTASQEFDQRKSMFIRAMGVSLMLLASTFYYHRYVWSSMRSRQIAYVKANIWLSVLPLLSNSSCSSGIHSSVKFGSERVLNDLKRVSSDDHNLDMLLRSSSRVTVKTF</sequence>
<evidence type="ECO:0000256" key="12">
    <source>
        <dbReference type="ARBA" id="ARBA00023004"/>
    </source>
</evidence>
<keyword evidence="7 16" id="KW-0812">Transmembrane</keyword>
<dbReference type="Gene3D" id="1.10.760.10">
    <property type="entry name" value="Cytochrome c-like domain"/>
    <property type="match status" value="1"/>
</dbReference>
<evidence type="ECO:0000256" key="10">
    <source>
        <dbReference type="ARBA" id="ARBA00022982"/>
    </source>
</evidence>
<keyword evidence="14 16" id="KW-0472">Membrane</keyword>
<keyword evidence="18" id="KW-1185">Reference proteome</keyword>
<keyword evidence="12 15" id="KW-0408">Iron</keyword>
<evidence type="ECO:0000256" key="6">
    <source>
        <dbReference type="ARBA" id="ARBA00022660"/>
    </source>
</evidence>
<dbReference type="Gene3D" id="1.20.5.100">
    <property type="entry name" value="Cytochrome c1, transmembrane anchor, C-terminal"/>
    <property type="match status" value="1"/>
</dbReference>
<dbReference type="GO" id="GO:0005743">
    <property type="term" value="C:mitochondrial inner membrane"/>
    <property type="evidence" value="ECO:0007669"/>
    <property type="project" value="UniProtKB-SubCell"/>
</dbReference>
<dbReference type="InParanoid" id="E2C8D3"/>
<comment type="cofactor">
    <cofactor evidence="15">
        <name>heme c</name>
        <dbReference type="ChEBI" id="CHEBI:61717"/>
    </cofactor>
    <text evidence="15">Binds 1 heme c group covalently per subunit.</text>
</comment>
<evidence type="ECO:0000256" key="15">
    <source>
        <dbReference type="PIRSR" id="PIRSR602326-1"/>
    </source>
</evidence>
<evidence type="ECO:0000256" key="3">
    <source>
        <dbReference type="ARBA" id="ARBA00006488"/>
    </source>
</evidence>
<dbReference type="InterPro" id="IPR036909">
    <property type="entry name" value="Cyt_c-like_dom_sf"/>
</dbReference>
<dbReference type="GO" id="GO:0020037">
    <property type="term" value="F:heme binding"/>
    <property type="evidence" value="ECO:0007669"/>
    <property type="project" value="InterPro"/>
</dbReference>
<evidence type="ECO:0000256" key="8">
    <source>
        <dbReference type="ARBA" id="ARBA00022723"/>
    </source>
</evidence>
<keyword evidence="10" id="KW-0249">Electron transport</keyword>
<dbReference type="PRINTS" id="PR00603">
    <property type="entry name" value="CYTOCHROMEC1"/>
</dbReference>
<dbReference type="AlphaFoldDB" id="E2C8D3"/>
<keyword evidence="4" id="KW-0813">Transport</keyword>
<keyword evidence="11 16" id="KW-1133">Transmembrane helix</keyword>
<dbReference type="EMBL" id="GL453652">
    <property type="protein sequence ID" value="EFN75804.1"/>
    <property type="molecule type" value="Genomic_DNA"/>
</dbReference>
<dbReference type="GO" id="GO:0006122">
    <property type="term" value="P:mitochondrial electron transport, ubiquinol to cytochrome c"/>
    <property type="evidence" value="ECO:0007669"/>
    <property type="project" value="TreeGrafter"/>
</dbReference>
<evidence type="ECO:0000256" key="1">
    <source>
        <dbReference type="ARBA" id="ARBA00002555"/>
    </source>
</evidence>
<dbReference type="SUPFAM" id="SSF81496">
    <property type="entry name" value="Cytochrome c1 subunit of cytochrome bc1 complex (Ubiquinol-cytochrome c reductase), transmembrane anchor"/>
    <property type="match status" value="1"/>
</dbReference>
<comment type="similarity">
    <text evidence="3">Belongs to the cytochrome c family.</text>
</comment>
<evidence type="ECO:0000256" key="4">
    <source>
        <dbReference type="ARBA" id="ARBA00022448"/>
    </source>
</evidence>
<name>E2C8D3_HARSA</name>
<keyword evidence="5 15" id="KW-0349">Heme</keyword>
<feature type="binding site" description="covalent" evidence="15">
    <location>
        <position position="108"/>
    </location>
    <ligand>
        <name>heme c</name>
        <dbReference type="ChEBI" id="CHEBI:61717"/>
    </ligand>
</feature>
<evidence type="ECO:0000256" key="16">
    <source>
        <dbReference type="SAM" id="Phobius"/>
    </source>
</evidence>
<gene>
    <name evidence="17" type="ORF">EAI_15776</name>
</gene>
<evidence type="ECO:0000313" key="17">
    <source>
        <dbReference type="EMBL" id="EFN75804.1"/>
    </source>
</evidence>
<evidence type="ECO:0000256" key="13">
    <source>
        <dbReference type="ARBA" id="ARBA00023128"/>
    </source>
</evidence>
<proteinExistence type="inferred from homology"/>
<keyword evidence="6" id="KW-0679">Respiratory chain</keyword>
<protein>
    <submittedName>
        <fullName evidence="17">Cytochrome c1-2, heme protein, mitochondrial</fullName>
    </submittedName>
</protein>
<organism evidence="18">
    <name type="scientific">Harpegnathos saltator</name>
    <name type="common">Jerdon's jumping ant</name>
    <dbReference type="NCBI Taxonomy" id="610380"/>
    <lineage>
        <taxon>Eukaryota</taxon>
        <taxon>Metazoa</taxon>
        <taxon>Ecdysozoa</taxon>
        <taxon>Arthropoda</taxon>
        <taxon>Hexapoda</taxon>
        <taxon>Insecta</taxon>
        <taxon>Pterygota</taxon>
        <taxon>Neoptera</taxon>
        <taxon>Endopterygota</taxon>
        <taxon>Hymenoptera</taxon>
        <taxon>Apocrita</taxon>
        <taxon>Aculeata</taxon>
        <taxon>Formicoidea</taxon>
        <taxon>Formicidae</taxon>
        <taxon>Ponerinae</taxon>
        <taxon>Ponerini</taxon>
        <taxon>Harpegnathos</taxon>
    </lineage>
</organism>
<evidence type="ECO:0000313" key="18">
    <source>
        <dbReference type="Proteomes" id="UP000008237"/>
    </source>
</evidence>
<feature type="binding site" description="axial binding residue" evidence="15">
    <location>
        <position position="105"/>
    </location>
    <ligand>
        <name>heme c</name>
        <dbReference type="ChEBI" id="CHEBI:61717"/>
    </ligand>
    <ligandPart>
        <name>Fe</name>
        <dbReference type="ChEBI" id="CHEBI:18248"/>
    </ligandPart>
</feature>
<keyword evidence="9" id="KW-0999">Mitochondrion inner membrane</keyword>
<accession>E2C8D3</accession>
<feature type="binding site" description="covalent" evidence="15">
    <location>
        <position position="109"/>
    </location>
    <ligand>
        <name>heme c</name>
        <dbReference type="ChEBI" id="CHEBI:61717"/>
    </ligand>
</feature>
<evidence type="ECO:0000256" key="5">
    <source>
        <dbReference type="ARBA" id="ARBA00022617"/>
    </source>
</evidence>
<dbReference type="OMA" id="FMDLIDV"/>
<keyword evidence="8 15" id="KW-0479">Metal-binding</keyword>
<dbReference type="STRING" id="610380.E2C8D3"/>
<dbReference type="Pfam" id="PF02167">
    <property type="entry name" value="Cytochrom_C1"/>
    <property type="match status" value="1"/>
</dbReference>
<dbReference type="GO" id="GO:0046872">
    <property type="term" value="F:metal ion binding"/>
    <property type="evidence" value="ECO:0007669"/>
    <property type="project" value="UniProtKB-KW"/>
</dbReference>
<feature type="transmembrane region" description="Helical" evidence="16">
    <location>
        <begin position="272"/>
        <end position="291"/>
    </location>
</feature>